<keyword evidence="3" id="KW-1185">Reference proteome</keyword>
<accession>A0A8H3V7B7</accession>
<dbReference type="Proteomes" id="UP000490939">
    <property type="component" value="Unassembled WGS sequence"/>
</dbReference>
<dbReference type="EMBL" id="WNWR01000340">
    <property type="protein sequence ID" value="KAE9982372.1"/>
    <property type="molecule type" value="Genomic_DNA"/>
</dbReference>
<name>A0A8H3V7B7_VENIN</name>
<feature type="compositionally biased region" description="Low complexity" evidence="1">
    <location>
        <begin position="75"/>
        <end position="86"/>
    </location>
</feature>
<comment type="caution">
    <text evidence="2">The sequence shown here is derived from an EMBL/GenBank/DDBJ whole genome shotgun (WGS) entry which is preliminary data.</text>
</comment>
<sequence>MTLKGWESKSASLALPRSEKPESPDSKREESAGHDTKGKSRDENNDNQVRAASHRSDLADIDTTANKVRASPKTQSQQISSRRPIQGLRDSFMEIPKMNKEDREEYREMAREWSYHDLEIKERIEQFVEEHEAGETREEEEAINLG</sequence>
<dbReference type="AlphaFoldDB" id="A0A8H3V7B7"/>
<feature type="region of interest" description="Disordered" evidence="1">
    <location>
        <begin position="1"/>
        <end position="90"/>
    </location>
</feature>
<proteinExistence type="predicted"/>
<evidence type="ECO:0000256" key="1">
    <source>
        <dbReference type="SAM" id="MobiDB-lite"/>
    </source>
</evidence>
<feature type="compositionally biased region" description="Basic and acidic residues" evidence="1">
    <location>
        <begin position="17"/>
        <end position="44"/>
    </location>
</feature>
<evidence type="ECO:0000313" key="2">
    <source>
        <dbReference type="EMBL" id="KAE9982372.1"/>
    </source>
</evidence>
<organism evidence="2 3">
    <name type="scientific">Venturia inaequalis</name>
    <name type="common">Apple scab fungus</name>
    <dbReference type="NCBI Taxonomy" id="5025"/>
    <lineage>
        <taxon>Eukaryota</taxon>
        <taxon>Fungi</taxon>
        <taxon>Dikarya</taxon>
        <taxon>Ascomycota</taxon>
        <taxon>Pezizomycotina</taxon>
        <taxon>Dothideomycetes</taxon>
        <taxon>Pleosporomycetidae</taxon>
        <taxon>Venturiales</taxon>
        <taxon>Venturiaceae</taxon>
        <taxon>Venturia</taxon>
    </lineage>
</organism>
<reference evidence="2 3" key="1">
    <citation type="submission" date="2019-07" db="EMBL/GenBank/DDBJ databases">
        <title>Venturia inaequalis Genome Resource.</title>
        <authorList>
            <person name="Lichtner F.J."/>
        </authorList>
    </citation>
    <scope>NUCLEOTIDE SEQUENCE [LARGE SCALE GENOMIC DNA]</scope>
    <source>
        <strain evidence="2 3">DMI_063113</strain>
    </source>
</reference>
<gene>
    <name evidence="2" type="ORF">EG327_005885</name>
</gene>
<protein>
    <submittedName>
        <fullName evidence="2">Uncharacterized protein</fullName>
    </submittedName>
</protein>
<evidence type="ECO:0000313" key="3">
    <source>
        <dbReference type="Proteomes" id="UP000490939"/>
    </source>
</evidence>